<feature type="region of interest" description="Disordered" evidence="2">
    <location>
        <begin position="50"/>
        <end position="96"/>
    </location>
</feature>
<evidence type="ECO:0000256" key="2">
    <source>
        <dbReference type="SAM" id="MobiDB-lite"/>
    </source>
</evidence>
<dbReference type="SUPFAM" id="SSF57701">
    <property type="entry name" value="Zn2/Cys6 DNA-binding domain"/>
    <property type="match status" value="1"/>
</dbReference>
<comment type="caution">
    <text evidence="4">The sequence shown here is derived from an EMBL/GenBank/DDBJ whole genome shotgun (WGS) entry which is preliminary data.</text>
</comment>
<name>A0A8H7TK19_9HELO</name>
<dbReference type="SMART" id="SM00066">
    <property type="entry name" value="GAL4"/>
    <property type="match status" value="1"/>
</dbReference>
<dbReference type="InterPro" id="IPR001138">
    <property type="entry name" value="Zn2Cys6_DnaBD"/>
</dbReference>
<dbReference type="CDD" id="cd00067">
    <property type="entry name" value="GAL4"/>
    <property type="match status" value="1"/>
</dbReference>
<dbReference type="Proteomes" id="UP000664132">
    <property type="component" value="Unassembled WGS sequence"/>
</dbReference>
<dbReference type="PANTHER" id="PTHR47784">
    <property type="entry name" value="STEROL UPTAKE CONTROL PROTEIN 2"/>
    <property type="match status" value="1"/>
</dbReference>
<dbReference type="PROSITE" id="PS50048">
    <property type="entry name" value="ZN2_CY6_FUNGAL_2"/>
    <property type="match status" value="1"/>
</dbReference>
<dbReference type="PANTHER" id="PTHR47784:SF4">
    <property type="entry name" value="ZN(II)2CYS6 TRANSCRIPTION FACTOR (EUROFUNG)"/>
    <property type="match status" value="1"/>
</dbReference>
<reference evidence="4" key="1">
    <citation type="submission" date="2021-02" db="EMBL/GenBank/DDBJ databases">
        <title>Genome sequence Cadophora malorum strain M34.</title>
        <authorList>
            <person name="Stefanovic E."/>
            <person name="Vu D."/>
            <person name="Scully C."/>
            <person name="Dijksterhuis J."/>
            <person name="Roader J."/>
            <person name="Houbraken J."/>
        </authorList>
    </citation>
    <scope>NUCLEOTIDE SEQUENCE</scope>
    <source>
        <strain evidence="4">M34</strain>
    </source>
</reference>
<dbReference type="AlphaFoldDB" id="A0A8H7TK19"/>
<keyword evidence="1" id="KW-0539">Nucleus</keyword>
<accession>A0A8H7TK19</accession>
<evidence type="ECO:0000313" key="4">
    <source>
        <dbReference type="EMBL" id="KAG4420982.1"/>
    </source>
</evidence>
<gene>
    <name evidence="4" type="ORF">IFR04_005851</name>
</gene>
<protein>
    <recommendedName>
        <fullName evidence="3">Zn(2)-C6 fungal-type domain-containing protein</fullName>
    </recommendedName>
</protein>
<evidence type="ECO:0000256" key="1">
    <source>
        <dbReference type="ARBA" id="ARBA00023242"/>
    </source>
</evidence>
<proteinExistence type="predicted"/>
<dbReference type="EMBL" id="JAFJYH010000073">
    <property type="protein sequence ID" value="KAG4420982.1"/>
    <property type="molecule type" value="Genomic_DNA"/>
</dbReference>
<organism evidence="4 5">
    <name type="scientific">Cadophora malorum</name>
    <dbReference type="NCBI Taxonomy" id="108018"/>
    <lineage>
        <taxon>Eukaryota</taxon>
        <taxon>Fungi</taxon>
        <taxon>Dikarya</taxon>
        <taxon>Ascomycota</taxon>
        <taxon>Pezizomycotina</taxon>
        <taxon>Leotiomycetes</taxon>
        <taxon>Helotiales</taxon>
        <taxon>Ploettnerulaceae</taxon>
        <taxon>Cadophora</taxon>
    </lineage>
</organism>
<dbReference type="InterPro" id="IPR053157">
    <property type="entry name" value="Sterol_Uptake_Regulator"/>
</dbReference>
<evidence type="ECO:0000259" key="3">
    <source>
        <dbReference type="PROSITE" id="PS50048"/>
    </source>
</evidence>
<dbReference type="GO" id="GO:0001228">
    <property type="term" value="F:DNA-binding transcription activator activity, RNA polymerase II-specific"/>
    <property type="evidence" value="ECO:0007669"/>
    <property type="project" value="TreeGrafter"/>
</dbReference>
<feature type="compositionally biased region" description="Polar residues" evidence="2">
    <location>
        <begin position="82"/>
        <end position="96"/>
    </location>
</feature>
<sequence>MIRRSHKKSRQGCAECKRSHKKCDETRPSCVNCTIANRQCSYIQASRFSDPNIQRPSNEHGLRSVPEGLAGSPDESSHSHGSDQSQPGTPIPAPSQSQPYVNLLHLELFQNLITTNVPTFADEASKADWVATTNRYTFEYPYIMYESLAMSAFQLSIKYPSKSAMYLAESTALQAQALSIFNESCPTLTPKNTVPAFLFAAILGLHCFCDTFSTPSPDLNTFLDRLVQSIRLLRGIRATTGTSWEYIRNSDIKVLLADEGQAQERDDKVTHAFDKLKWTFSQSHTLSAFEAKVYGEAIDGLIKVYNSQLPNGDSIVLPDARIVMSWPINVSAEYTELLHQRKPEALVVMAHFSILLHCRRSYWAVGEAGSFLLAAIEEYLGEDWAQWLVIPKEIIPPLEM</sequence>
<dbReference type="PROSITE" id="PS00463">
    <property type="entry name" value="ZN2_CY6_FUNGAL_1"/>
    <property type="match status" value="1"/>
</dbReference>
<dbReference type="Pfam" id="PF00172">
    <property type="entry name" value="Zn_clus"/>
    <property type="match status" value="1"/>
</dbReference>
<feature type="domain" description="Zn(2)-C6 fungal-type" evidence="3">
    <location>
        <begin position="12"/>
        <end position="42"/>
    </location>
</feature>
<dbReference type="OrthoDB" id="4937900at2759"/>
<dbReference type="InterPro" id="IPR036864">
    <property type="entry name" value="Zn2-C6_fun-type_DNA-bd_sf"/>
</dbReference>
<evidence type="ECO:0000313" key="5">
    <source>
        <dbReference type="Proteomes" id="UP000664132"/>
    </source>
</evidence>
<dbReference type="Gene3D" id="4.10.240.10">
    <property type="entry name" value="Zn(2)-C6 fungal-type DNA-binding domain"/>
    <property type="match status" value="1"/>
</dbReference>
<dbReference type="GO" id="GO:0008270">
    <property type="term" value="F:zinc ion binding"/>
    <property type="evidence" value="ECO:0007669"/>
    <property type="project" value="InterPro"/>
</dbReference>
<keyword evidence="5" id="KW-1185">Reference proteome</keyword>